<reference evidence="8 10" key="1">
    <citation type="submission" date="2015-07" db="EMBL/GenBank/DDBJ databases">
        <title>Fjat-14205 dsm 2895.</title>
        <authorList>
            <person name="Liu B."/>
            <person name="Wang J."/>
            <person name="Zhu Y."/>
            <person name="Liu G."/>
            <person name="Chen Q."/>
            <person name="Chen Z."/>
            <person name="Lan J."/>
            <person name="Che J."/>
            <person name="Ge C."/>
            <person name="Shi H."/>
            <person name="Pan Z."/>
            <person name="Liu X."/>
        </authorList>
    </citation>
    <scope>NUCLEOTIDE SEQUENCE [LARGE SCALE GENOMIC DNA]</scope>
    <source>
        <strain evidence="8 10">DSM 2895</strain>
    </source>
</reference>
<feature type="transmembrane region" description="Helical" evidence="6">
    <location>
        <begin position="127"/>
        <end position="147"/>
    </location>
</feature>
<comment type="similarity">
    <text evidence="2">Belongs to the EamA transporter family.</text>
</comment>
<evidence type="ECO:0000313" key="9">
    <source>
        <dbReference type="EMBL" id="SDJ84725.1"/>
    </source>
</evidence>
<feature type="transmembrane region" description="Helical" evidence="6">
    <location>
        <begin position="187"/>
        <end position="205"/>
    </location>
</feature>
<dbReference type="GeneID" id="42306567"/>
<dbReference type="OrthoDB" id="9810818at2"/>
<gene>
    <name evidence="8" type="ORF">AF333_15420</name>
    <name evidence="9" type="ORF">SAMN04487909_13016</name>
</gene>
<dbReference type="PATRIC" id="fig|47500.9.peg.4528"/>
<reference evidence="9 11" key="2">
    <citation type="submission" date="2016-10" db="EMBL/GenBank/DDBJ databases">
        <authorList>
            <person name="de Groot N.N."/>
        </authorList>
    </citation>
    <scope>NUCLEOTIDE SEQUENCE [LARGE SCALE GENOMIC DNA]</scope>
    <source>
        <strain evidence="9 11">DSM 2895</strain>
    </source>
</reference>
<keyword evidence="3 6" id="KW-0812">Transmembrane</keyword>
<dbReference type="InterPro" id="IPR000620">
    <property type="entry name" value="EamA_dom"/>
</dbReference>
<dbReference type="PANTHER" id="PTHR32322:SF2">
    <property type="entry name" value="EAMA DOMAIN-CONTAINING PROTEIN"/>
    <property type="match status" value="1"/>
</dbReference>
<dbReference type="SUPFAM" id="SSF103481">
    <property type="entry name" value="Multidrug resistance efflux transporter EmrE"/>
    <property type="match status" value="2"/>
</dbReference>
<evidence type="ECO:0000256" key="5">
    <source>
        <dbReference type="ARBA" id="ARBA00023136"/>
    </source>
</evidence>
<evidence type="ECO:0000313" key="8">
    <source>
        <dbReference type="EMBL" id="KON96658.1"/>
    </source>
</evidence>
<dbReference type="RefSeq" id="WP_043066410.1">
    <property type="nucleotide sequence ID" value="NZ_BJOA01000118.1"/>
</dbReference>
<dbReference type="GO" id="GO:0016020">
    <property type="term" value="C:membrane"/>
    <property type="evidence" value="ECO:0007669"/>
    <property type="project" value="UniProtKB-SubCell"/>
</dbReference>
<proteinExistence type="inferred from homology"/>
<dbReference type="InterPro" id="IPR050638">
    <property type="entry name" value="AA-Vitamin_Transporters"/>
</dbReference>
<evidence type="ECO:0000313" key="10">
    <source>
        <dbReference type="Proteomes" id="UP000037269"/>
    </source>
</evidence>
<feature type="transmembrane region" description="Helical" evidence="6">
    <location>
        <begin position="7"/>
        <end position="30"/>
    </location>
</feature>
<keyword evidence="10" id="KW-1185">Reference proteome</keyword>
<feature type="transmembrane region" description="Helical" evidence="6">
    <location>
        <begin position="76"/>
        <end position="94"/>
    </location>
</feature>
<keyword evidence="4 6" id="KW-1133">Transmembrane helix</keyword>
<evidence type="ECO:0000259" key="7">
    <source>
        <dbReference type="Pfam" id="PF00892"/>
    </source>
</evidence>
<dbReference type="STRING" id="47500.AF333_15420"/>
<feature type="domain" description="EamA" evidence="7">
    <location>
        <begin position="160"/>
        <end position="290"/>
    </location>
</feature>
<feature type="transmembrane region" description="Helical" evidence="6">
    <location>
        <begin position="100"/>
        <end position="120"/>
    </location>
</feature>
<feature type="domain" description="EamA" evidence="7">
    <location>
        <begin position="8"/>
        <end position="145"/>
    </location>
</feature>
<dbReference type="EMBL" id="LGUG01000004">
    <property type="protein sequence ID" value="KON96658.1"/>
    <property type="molecule type" value="Genomic_DNA"/>
</dbReference>
<dbReference type="Proteomes" id="UP000037269">
    <property type="component" value="Unassembled WGS sequence"/>
</dbReference>
<protein>
    <submittedName>
        <fullName evidence="9">Threonine/homoserine efflux transporter RhtA</fullName>
    </submittedName>
</protein>
<dbReference type="Proteomes" id="UP000182836">
    <property type="component" value="Unassembled WGS sequence"/>
</dbReference>
<evidence type="ECO:0000256" key="4">
    <source>
        <dbReference type="ARBA" id="ARBA00022989"/>
    </source>
</evidence>
<dbReference type="EMBL" id="FNED01000030">
    <property type="protein sequence ID" value="SDJ84725.1"/>
    <property type="molecule type" value="Genomic_DNA"/>
</dbReference>
<evidence type="ECO:0000256" key="1">
    <source>
        <dbReference type="ARBA" id="ARBA00004127"/>
    </source>
</evidence>
<accession>A0A0M0H3K8</accession>
<organism evidence="8 10">
    <name type="scientific">Aneurinibacillus migulanus</name>
    <name type="common">Bacillus migulanus</name>
    <dbReference type="NCBI Taxonomy" id="47500"/>
    <lineage>
        <taxon>Bacteria</taxon>
        <taxon>Bacillati</taxon>
        <taxon>Bacillota</taxon>
        <taxon>Bacilli</taxon>
        <taxon>Bacillales</taxon>
        <taxon>Paenibacillaceae</taxon>
        <taxon>Aneurinibacillus group</taxon>
        <taxon>Aneurinibacillus</taxon>
    </lineage>
</organism>
<feature type="transmembrane region" description="Helical" evidence="6">
    <location>
        <begin position="217"/>
        <end position="237"/>
    </location>
</feature>
<comment type="subcellular location">
    <subcellularLocation>
        <location evidence="1">Endomembrane system</location>
        <topology evidence="1">Multi-pass membrane protein</topology>
    </subcellularLocation>
</comment>
<name>A0A0M0H3K8_ANEMI</name>
<dbReference type="PANTHER" id="PTHR32322">
    <property type="entry name" value="INNER MEMBRANE TRANSPORTER"/>
    <property type="match status" value="1"/>
</dbReference>
<dbReference type="Pfam" id="PF00892">
    <property type="entry name" value="EamA"/>
    <property type="match status" value="2"/>
</dbReference>
<sequence>MQLRKEAGYIFSILGGICWALAGVFGQYLFQFHQITPEWLVSIRLLCAGIILIVVCKIRGRKIFSVWKEKKDIKDVIIFTIFGTALCQYSYFSAVATSNAATATFISYTSPIFIIIFIALKTRRKPALYEIISVFLVIAGIFVVATHGNIHSLYISGESLFWGILAAVTFAIYSIQPQRLMREFDTLLITAWGMLIGGSMLISIFRPWNLNGLSNLHAYVAMGIIVLFGTILSYIFFLEGIKRIGATRGSLLSSIEPVVATILSVVCLNETFEIIDLLGFALILSTVVVLAKAPSHGSEVQTQKIWE</sequence>
<evidence type="ECO:0000313" key="11">
    <source>
        <dbReference type="Proteomes" id="UP000182836"/>
    </source>
</evidence>
<feature type="transmembrane region" description="Helical" evidence="6">
    <location>
        <begin position="153"/>
        <end position="175"/>
    </location>
</feature>
<feature type="transmembrane region" description="Helical" evidence="6">
    <location>
        <begin position="36"/>
        <end position="55"/>
    </location>
</feature>
<dbReference type="InterPro" id="IPR037185">
    <property type="entry name" value="EmrE-like"/>
</dbReference>
<keyword evidence="5 6" id="KW-0472">Membrane</keyword>
<dbReference type="AlphaFoldDB" id="A0A0M0H3K8"/>
<evidence type="ECO:0000256" key="2">
    <source>
        <dbReference type="ARBA" id="ARBA00007362"/>
    </source>
</evidence>
<evidence type="ECO:0000256" key="3">
    <source>
        <dbReference type="ARBA" id="ARBA00022692"/>
    </source>
</evidence>
<evidence type="ECO:0000256" key="6">
    <source>
        <dbReference type="SAM" id="Phobius"/>
    </source>
</evidence>